<feature type="domain" description="RING-type" evidence="7">
    <location>
        <begin position="247"/>
        <end position="287"/>
    </location>
</feature>
<dbReference type="GO" id="GO:0043130">
    <property type="term" value="F:ubiquitin binding"/>
    <property type="evidence" value="ECO:0007669"/>
    <property type="project" value="EnsemblFungi"/>
</dbReference>
<organism evidence="9 10">
    <name type="scientific">Candida glabrata</name>
    <name type="common">Yeast</name>
    <name type="synonym">Torulopsis glabrata</name>
    <dbReference type="NCBI Taxonomy" id="5478"/>
    <lineage>
        <taxon>Eukaryota</taxon>
        <taxon>Fungi</taxon>
        <taxon>Dikarya</taxon>
        <taxon>Ascomycota</taxon>
        <taxon>Saccharomycotina</taxon>
        <taxon>Saccharomycetes</taxon>
        <taxon>Saccharomycetales</taxon>
        <taxon>Saccharomycetaceae</taxon>
        <taxon>Nakaseomyces</taxon>
    </lineage>
</organism>
<dbReference type="InterPro" id="IPR001841">
    <property type="entry name" value="Znf_RING"/>
</dbReference>
<dbReference type="CDD" id="cd12717">
    <property type="entry name" value="RRM_ETP1"/>
    <property type="match status" value="1"/>
</dbReference>
<feature type="region of interest" description="Disordered" evidence="6">
    <location>
        <begin position="561"/>
        <end position="586"/>
    </location>
</feature>
<evidence type="ECO:0000256" key="5">
    <source>
        <dbReference type="SAM" id="Coils"/>
    </source>
</evidence>
<dbReference type="Pfam" id="PF07576">
    <property type="entry name" value="BRAP2"/>
    <property type="match status" value="1"/>
</dbReference>
<dbReference type="PROSITE" id="PS50271">
    <property type="entry name" value="ZF_UBP"/>
    <property type="match status" value="1"/>
</dbReference>
<evidence type="ECO:0000256" key="1">
    <source>
        <dbReference type="ARBA" id="ARBA00022723"/>
    </source>
</evidence>
<dbReference type="Gene3D" id="3.30.40.10">
    <property type="entry name" value="Zinc/RING finger domain, C3HC4 (zinc finger)"/>
    <property type="match status" value="2"/>
</dbReference>
<feature type="compositionally biased region" description="Basic residues" evidence="6">
    <location>
        <begin position="565"/>
        <end position="576"/>
    </location>
</feature>
<keyword evidence="5" id="KW-0175">Coiled coil</keyword>
<evidence type="ECO:0000259" key="7">
    <source>
        <dbReference type="PROSITE" id="PS50089"/>
    </source>
</evidence>
<dbReference type="PANTHER" id="PTHR24007">
    <property type="entry name" value="BRCA1-ASSOCIATED PROTEIN"/>
    <property type="match status" value="1"/>
</dbReference>
<dbReference type="InterPro" id="IPR011422">
    <property type="entry name" value="BRAP2/ETP1_RRM"/>
</dbReference>
<dbReference type="VEuPathDB" id="FungiDB:GVI51_K02409"/>
<keyword evidence="1" id="KW-0479">Metal-binding</keyword>
<dbReference type="VEuPathDB" id="FungiDB:CAGL0K02563g"/>
<accession>A0A0W0C9S9</accession>
<evidence type="ECO:0000259" key="8">
    <source>
        <dbReference type="PROSITE" id="PS50271"/>
    </source>
</evidence>
<dbReference type="Proteomes" id="UP000054886">
    <property type="component" value="Unassembled WGS sequence"/>
</dbReference>
<evidence type="ECO:0000256" key="6">
    <source>
        <dbReference type="SAM" id="MobiDB-lite"/>
    </source>
</evidence>
<dbReference type="VEuPathDB" id="FungiDB:GW608_K02409"/>
<feature type="domain" description="UBP-type" evidence="8">
    <location>
        <begin position="281"/>
        <end position="383"/>
    </location>
</feature>
<evidence type="ECO:0000313" key="10">
    <source>
        <dbReference type="Proteomes" id="UP000054886"/>
    </source>
</evidence>
<dbReference type="SUPFAM" id="SSF57850">
    <property type="entry name" value="RING/U-box"/>
    <property type="match status" value="2"/>
</dbReference>
<evidence type="ECO:0000313" key="9">
    <source>
        <dbReference type="EMBL" id="KTA96550.1"/>
    </source>
</evidence>
<dbReference type="GO" id="GO:0045471">
    <property type="term" value="P:response to ethanol"/>
    <property type="evidence" value="ECO:0007669"/>
    <property type="project" value="EnsemblFungi"/>
</dbReference>
<dbReference type="CDD" id="cd16457">
    <property type="entry name" value="RING-H2_BRAP2"/>
    <property type="match status" value="1"/>
</dbReference>
<dbReference type="GO" id="GO:0008139">
    <property type="term" value="F:nuclear localization sequence binding"/>
    <property type="evidence" value="ECO:0007669"/>
    <property type="project" value="EnsemblFungi"/>
</dbReference>
<dbReference type="InterPro" id="IPR001607">
    <property type="entry name" value="Znf_UBP"/>
</dbReference>
<dbReference type="InterPro" id="IPR047243">
    <property type="entry name" value="RING-H2_BRAP2"/>
</dbReference>
<dbReference type="VEuPathDB" id="FungiDB:B1J91_K02563g"/>
<dbReference type="EMBL" id="LLZZ01000172">
    <property type="protein sequence ID" value="KTA96550.1"/>
    <property type="molecule type" value="Genomic_DNA"/>
</dbReference>
<dbReference type="GO" id="GO:0061630">
    <property type="term" value="F:ubiquitin protein ligase activity"/>
    <property type="evidence" value="ECO:0007669"/>
    <property type="project" value="TreeGrafter"/>
</dbReference>
<dbReference type="InterPro" id="IPR013083">
    <property type="entry name" value="Znf_RING/FYVE/PHD"/>
</dbReference>
<reference evidence="9 10" key="1">
    <citation type="submission" date="2015-10" db="EMBL/GenBank/DDBJ databases">
        <title>Draft genomes sequences of Candida glabrata isolates 1A, 1B, 2A, 2B, 3A and 3B.</title>
        <authorList>
            <person name="Haavelsrud O.E."/>
            <person name="Gaustad P."/>
        </authorList>
    </citation>
    <scope>NUCLEOTIDE SEQUENCE [LARGE SCALE GENOMIC DNA]</scope>
    <source>
        <strain evidence="9">910700640</strain>
    </source>
</reference>
<dbReference type="SMART" id="SM00290">
    <property type="entry name" value="ZnF_UBP"/>
    <property type="match status" value="1"/>
</dbReference>
<proteinExistence type="predicted"/>
<dbReference type="SMART" id="SM00184">
    <property type="entry name" value="RING"/>
    <property type="match status" value="1"/>
</dbReference>
<keyword evidence="3" id="KW-0862">Zinc</keyword>
<comment type="caution">
    <text evidence="9">The sequence shown here is derived from an EMBL/GenBank/DDBJ whole genome shotgun (WGS) entry which is preliminary data.</text>
</comment>
<evidence type="ECO:0000256" key="4">
    <source>
        <dbReference type="PROSITE-ProRule" id="PRU00502"/>
    </source>
</evidence>
<sequence length="586" mass="68350">MLHTVNEGTSLTYKLVLEFENREQQSNSYNIFTNHSDQKHSVIHHTKNKSSDSFQDWRTSDIMLERVNITKKKNSESDKDIVTSEYLGHGIIKLFKSGTETDKDDAETKDIITVPGEDTMVSILFVPTYFTIHDLLHYYIGDEIVNNQVSDFRILRNKQKGFGFNFMVLMKFRESTAAKNFKDEFNGKRFSKMDPETCHVAYIKEIIFAKKLFPGDEKKELPYLLNDPFTTVRENTNADHDVELPTCPVCLERMDSETTGLITIPCQHTFHCQCLDKWKNSKCPVCRLSSFRLSRDTLRKHGNKEKCSECGSSENLWICLICGHVGCGRYNSRHAIKHFEETSHCFAMDSKTDRVWDYAGDNYVHRLVENEVDGKLVESVGRVDDRKAGIGSSFQPSTSNNYKDDDDKDLRVNFMRNREYHLEYVEVLISQLESQSEYYEMKMQDTYKMTDEIENLNQKLKDMQKENKNLKEVVDRNDQIKKDLESKIIEDKLIIKGLQENLAFRDEKIESIEQRLKDQEEQNKELQDQLKDIMFYLESRDKFDQAPDEVKEGTILVQPGVTTTKSKKKRNKKKVPKLPPKIDDIQ</sequence>
<evidence type="ECO:0000256" key="3">
    <source>
        <dbReference type="ARBA" id="ARBA00022833"/>
    </source>
</evidence>
<name>A0A0W0C9S9_CANGB</name>
<protein>
    <submittedName>
        <fullName evidence="9">RING finger protein ETP1</fullName>
    </submittedName>
</protein>
<dbReference type="GO" id="GO:0008270">
    <property type="term" value="F:zinc ion binding"/>
    <property type="evidence" value="ECO:0007669"/>
    <property type="project" value="UniProtKB-KW"/>
</dbReference>
<dbReference type="GO" id="GO:0016567">
    <property type="term" value="P:protein ubiquitination"/>
    <property type="evidence" value="ECO:0007669"/>
    <property type="project" value="TreeGrafter"/>
</dbReference>
<dbReference type="PANTHER" id="PTHR24007:SF7">
    <property type="entry name" value="BRCA1-ASSOCIATED PROTEIN"/>
    <property type="match status" value="1"/>
</dbReference>
<dbReference type="Pfam" id="PF13639">
    <property type="entry name" value="zf-RING_2"/>
    <property type="match status" value="1"/>
</dbReference>
<dbReference type="Pfam" id="PF02148">
    <property type="entry name" value="zf-UBP"/>
    <property type="match status" value="1"/>
</dbReference>
<evidence type="ECO:0000256" key="2">
    <source>
        <dbReference type="ARBA" id="ARBA00022771"/>
    </source>
</evidence>
<feature type="coiled-coil region" evidence="5">
    <location>
        <begin position="446"/>
        <end position="536"/>
    </location>
</feature>
<dbReference type="InterPro" id="IPR034931">
    <property type="entry name" value="ETP1_RRM"/>
</dbReference>
<dbReference type="AlphaFoldDB" id="A0A0W0C9S9"/>
<dbReference type="PROSITE" id="PS50089">
    <property type="entry name" value="ZF_RING_2"/>
    <property type="match status" value="1"/>
</dbReference>
<keyword evidence="2 4" id="KW-0863">Zinc-finger</keyword>
<dbReference type="VEuPathDB" id="FungiDB:GWK60_K02409"/>
<gene>
    <name evidence="9" type="ORF">AO440_003362</name>
</gene>
<dbReference type="GO" id="GO:0005737">
    <property type="term" value="C:cytoplasm"/>
    <property type="evidence" value="ECO:0007669"/>
    <property type="project" value="TreeGrafter"/>
</dbReference>
<dbReference type="GO" id="GO:0007265">
    <property type="term" value="P:Ras protein signal transduction"/>
    <property type="evidence" value="ECO:0007669"/>
    <property type="project" value="TreeGrafter"/>
</dbReference>